<dbReference type="AlphaFoldDB" id="A0A1J0GBH2"/>
<keyword evidence="3" id="KW-0238">DNA-binding</keyword>
<dbReference type="InterPro" id="IPR047057">
    <property type="entry name" value="MerR_fam"/>
</dbReference>
<organism evidence="6 7">
    <name type="scientific">Clostridium estertheticum subsp. estertheticum</name>
    <dbReference type="NCBI Taxonomy" id="1552"/>
    <lineage>
        <taxon>Bacteria</taxon>
        <taxon>Bacillati</taxon>
        <taxon>Bacillota</taxon>
        <taxon>Clostridia</taxon>
        <taxon>Eubacteriales</taxon>
        <taxon>Clostridiaceae</taxon>
        <taxon>Clostridium</taxon>
    </lineage>
</organism>
<dbReference type="InterPro" id="IPR009061">
    <property type="entry name" value="DNA-bd_dom_put_sf"/>
</dbReference>
<dbReference type="Pfam" id="PF13411">
    <property type="entry name" value="MerR_1"/>
    <property type="match status" value="1"/>
</dbReference>
<reference evidence="7" key="1">
    <citation type="journal article" date="2016" name="Front. Microbiol.">
        <title>Complete Genome Sequence of Clostridium estertheticum DSM 8809, a Microbe Identified in Spoiled Vacuum Packed Beef.</title>
        <authorList>
            <person name="Yu Z."/>
            <person name="Gunn L."/>
            <person name="Brennan E."/>
            <person name="Reid R."/>
            <person name="Wall P.G."/>
            <person name="Gaora O.P."/>
            <person name="Hurley D."/>
            <person name="Bolton D."/>
            <person name="Fanning S."/>
        </authorList>
    </citation>
    <scope>NUCLEOTIDE SEQUENCE [LARGE SCALE GENOMIC DNA]</scope>
    <source>
        <strain evidence="7">DSM 8809</strain>
    </source>
</reference>
<evidence type="ECO:0000259" key="5">
    <source>
        <dbReference type="PROSITE" id="PS50937"/>
    </source>
</evidence>
<keyword evidence="4" id="KW-0804">Transcription</keyword>
<dbReference type="Gene3D" id="1.10.1660.10">
    <property type="match status" value="1"/>
</dbReference>
<dbReference type="OrthoDB" id="9791488at2"/>
<feature type="domain" description="HTH merR-type" evidence="5">
    <location>
        <begin position="5"/>
        <end position="74"/>
    </location>
</feature>
<evidence type="ECO:0000256" key="3">
    <source>
        <dbReference type="ARBA" id="ARBA00023125"/>
    </source>
</evidence>
<dbReference type="GO" id="GO:0003677">
    <property type="term" value="F:DNA binding"/>
    <property type="evidence" value="ECO:0007669"/>
    <property type="project" value="UniProtKB-KW"/>
</dbReference>
<dbReference type="EMBL" id="CP015756">
    <property type="protein sequence ID" value="APC38635.1"/>
    <property type="molecule type" value="Genomic_DNA"/>
</dbReference>
<dbReference type="KEGG" id="ceu:A7L45_00165"/>
<evidence type="ECO:0000256" key="2">
    <source>
        <dbReference type="ARBA" id="ARBA00023015"/>
    </source>
</evidence>
<gene>
    <name evidence="6" type="ORF">A7L45_00165</name>
</gene>
<evidence type="ECO:0000313" key="6">
    <source>
        <dbReference type="EMBL" id="APC38635.1"/>
    </source>
</evidence>
<name>A0A1J0GBH2_9CLOT</name>
<keyword evidence="7" id="KW-1185">Reference proteome</keyword>
<dbReference type="GeneID" id="83590742"/>
<evidence type="ECO:0000256" key="4">
    <source>
        <dbReference type="ARBA" id="ARBA00023163"/>
    </source>
</evidence>
<protein>
    <recommendedName>
        <fullName evidence="5">HTH merR-type domain-containing protein</fullName>
    </recommendedName>
</protein>
<dbReference type="PROSITE" id="PS50937">
    <property type="entry name" value="HTH_MERR_2"/>
    <property type="match status" value="1"/>
</dbReference>
<dbReference type="PANTHER" id="PTHR30204:SF69">
    <property type="entry name" value="MERR-FAMILY TRANSCRIPTIONAL REGULATOR"/>
    <property type="match status" value="1"/>
</dbReference>
<keyword evidence="2" id="KW-0805">Transcription regulation</keyword>
<dbReference type="PANTHER" id="PTHR30204">
    <property type="entry name" value="REDOX-CYCLING DRUG-SENSING TRANSCRIPTIONAL ACTIVATOR SOXR"/>
    <property type="match status" value="1"/>
</dbReference>
<dbReference type="SMART" id="SM00422">
    <property type="entry name" value="HTH_MERR"/>
    <property type="match status" value="1"/>
</dbReference>
<evidence type="ECO:0000313" key="7">
    <source>
        <dbReference type="Proteomes" id="UP000182569"/>
    </source>
</evidence>
<accession>A0A1J0GBH2</accession>
<sequence>MDTKYYKIEEVATITGLTKRTLRYYEELELIIPKRTDASYRLYSEEDIDNINRIKDLRESLGFCLNDVKVILDLEKDFKRIFKENLKDDIMINKSINLIKKQITSIEEKELSLGKSKEKFKIALKKLEEFHRTKQEE</sequence>
<dbReference type="STRING" id="1552.A7L45_00165"/>
<dbReference type="CDD" id="cd00592">
    <property type="entry name" value="HTH_MerR-like"/>
    <property type="match status" value="1"/>
</dbReference>
<keyword evidence="1" id="KW-0678">Repressor</keyword>
<dbReference type="InterPro" id="IPR000551">
    <property type="entry name" value="MerR-type_HTH_dom"/>
</dbReference>
<dbReference type="SUPFAM" id="SSF46955">
    <property type="entry name" value="Putative DNA-binding domain"/>
    <property type="match status" value="1"/>
</dbReference>
<dbReference type="GO" id="GO:0003700">
    <property type="term" value="F:DNA-binding transcription factor activity"/>
    <property type="evidence" value="ECO:0007669"/>
    <property type="project" value="InterPro"/>
</dbReference>
<dbReference type="RefSeq" id="WP_071610931.1">
    <property type="nucleotide sequence ID" value="NZ_CP015756.1"/>
</dbReference>
<dbReference type="Proteomes" id="UP000182569">
    <property type="component" value="Chromosome"/>
</dbReference>
<evidence type="ECO:0000256" key="1">
    <source>
        <dbReference type="ARBA" id="ARBA00022491"/>
    </source>
</evidence>
<proteinExistence type="predicted"/>